<keyword evidence="4" id="KW-0963">Cytoplasm</keyword>
<evidence type="ECO:0000256" key="10">
    <source>
        <dbReference type="ARBA" id="ARBA00023242"/>
    </source>
</evidence>
<dbReference type="SMART" id="SM00212">
    <property type="entry name" value="UBCc"/>
    <property type="match status" value="1"/>
</dbReference>
<dbReference type="PANTHER" id="PTHR46116:SF26">
    <property type="entry name" value="UBIQUITIN-CONJUGATING ENZYME E2 Z"/>
    <property type="match status" value="1"/>
</dbReference>
<dbReference type="Gene3D" id="3.10.110.10">
    <property type="entry name" value="Ubiquitin Conjugating Enzyme"/>
    <property type="match status" value="1"/>
</dbReference>
<evidence type="ECO:0000256" key="3">
    <source>
        <dbReference type="ARBA" id="ARBA00012486"/>
    </source>
</evidence>
<organism evidence="16 17">
    <name type="scientific">Geodia barretti</name>
    <name type="common">Barrett's horny sponge</name>
    <dbReference type="NCBI Taxonomy" id="519541"/>
    <lineage>
        <taxon>Eukaryota</taxon>
        <taxon>Metazoa</taxon>
        <taxon>Porifera</taxon>
        <taxon>Demospongiae</taxon>
        <taxon>Heteroscleromorpha</taxon>
        <taxon>Tetractinellida</taxon>
        <taxon>Astrophorina</taxon>
        <taxon>Geodiidae</taxon>
        <taxon>Geodia</taxon>
    </lineage>
</organism>
<dbReference type="SUPFAM" id="SSF54495">
    <property type="entry name" value="UBC-like"/>
    <property type="match status" value="1"/>
</dbReference>
<dbReference type="PROSITE" id="PS50127">
    <property type="entry name" value="UBC_2"/>
    <property type="match status" value="1"/>
</dbReference>
<comment type="caution">
    <text evidence="16">The sequence shown here is derived from an EMBL/GenBank/DDBJ whole genome shotgun (WGS) entry which is preliminary data.</text>
</comment>
<evidence type="ECO:0000256" key="13">
    <source>
        <dbReference type="ARBA" id="ARBA00042316"/>
    </source>
</evidence>
<dbReference type="AlphaFoldDB" id="A0AA35TUI8"/>
<keyword evidence="6" id="KW-0053">Apoptosis</keyword>
<evidence type="ECO:0000256" key="7">
    <source>
        <dbReference type="ARBA" id="ARBA00022741"/>
    </source>
</evidence>
<name>A0AA35TUI8_GEOBA</name>
<dbReference type="GO" id="GO:0043066">
    <property type="term" value="P:negative regulation of apoptotic process"/>
    <property type="evidence" value="ECO:0007669"/>
    <property type="project" value="TreeGrafter"/>
</dbReference>
<evidence type="ECO:0000256" key="11">
    <source>
        <dbReference type="ARBA" id="ARBA00039894"/>
    </source>
</evidence>
<dbReference type="GO" id="GO:0004869">
    <property type="term" value="F:cysteine-type endopeptidase inhibitor activity"/>
    <property type="evidence" value="ECO:0007669"/>
    <property type="project" value="TreeGrafter"/>
</dbReference>
<evidence type="ECO:0000313" key="16">
    <source>
        <dbReference type="EMBL" id="CAI8054710.1"/>
    </source>
</evidence>
<keyword evidence="7" id="KW-0547">Nucleotide-binding</keyword>
<dbReference type="EMBL" id="CASHTH010004204">
    <property type="protein sequence ID" value="CAI8054710.1"/>
    <property type="molecule type" value="Genomic_DNA"/>
</dbReference>
<evidence type="ECO:0000256" key="14">
    <source>
        <dbReference type="ARBA" id="ARBA00042401"/>
    </source>
</evidence>
<comment type="subcellular location">
    <subcellularLocation>
        <location evidence="2">Cytoplasm</location>
    </subcellularLocation>
    <subcellularLocation>
        <location evidence="1">Nucleus</location>
    </subcellularLocation>
</comment>
<keyword evidence="17" id="KW-1185">Reference proteome</keyword>
<evidence type="ECO:0000256" key="5">
    <source>
        <dbReference type="ARBA" id="ARBA00022679"/>
    </source>
</evidence>
<evidence type="ECO:0000256" key="2">
    <source>
        <dbReference type="ARBA" id="ARBA00004496"/>
    </source>
</evidence>
<reference evidence="16" key="1">
    <citation type="submission" date="2023-03" db="EMBL/GenBank/DDBJ databases">
        <authorList>
            <person name="Steffen K."/>
            <person name="Cardenas P."/>
        </authorList>
    </citation>
    <scope>NUCLEOTIDE SEQUENCE</scope>
</reference>
<evidence type="ECO:0000256" key="12">
    <source>
        <dbReference type="ARBA" id="ARBA00041798"/>
    </source>
</evidence>
<evidence type="ECO:0000256" key="9">
    <source>
        <dbReference type="ARBA" id="ARBA00022840"/>
    </source>
</evidence>
<dbReference type="GO" id="GO:0061631">
    <property type="term" value="F:ubiquitin conjugating enzyme activity"/>
    <property type="evidence" value="ECO:0007669"/>
    <property type="project" value="UniProtKB-EC"/>
</dbReference>
<dbReference type="GO" id="GO:0005524">
    <property type="term" value="F:ATP binding"/>
    <property type="evidence" value="ECO:0007669"/>
    <property type="project" value="UniProtKB-KW"/>
</dbReference>
<evidence type="ECO:0000256" key="6">
    <source>
        <dbReference type="ARBA" id="ARBA00022703"/>
    </source>
</evidence>
<dbReference type="CDD" id="cd23809">
    <property type="entry name" value="UBCc_UBE2Z"/>
    <property type="match status" value="1"/>
</dbReference>
<dbReference type="Proteomes" id="UP001174909">
    <property type="component" value="Unassembled WGS sequence"/>
</dbReference>
<dbReference type="InterPro" id="IPR016135">
    <property type="entry name" value="UBQ-conjugating_enzyme/RWD"/>
</dbReference>
<dbReference type="PANTHER" id="PTHR46116">
    <property type="entry name" value="(E3-INDEPENDENT) E2 UBIQUITIN-CONJUGATING ENZYME"/>
    <property type="match status" value="1"/>
</dbReference>
<evidence type="ECO:0000256" key="4">
    <source>
        <dbReference type="ARBA" id="ARBA00022490"/>
    </source>
</evidence>
<keyword evidence="10" id="KW-0539">Nucleus</keyword>
<sequence length="257" mass="28838">MAGSTNDASNLVSSWDPFANKWSRENYSAESVVRTKKDLAEIFREKPHGIHAAPNDDDIATIHGLVVGPVGTPYEGGLFHFLLRTPPTYPYEPPRVKLLTTGGGTVRFNPNLYMNGKVCLSIIGTWPGPAWTAAQSLLSVLVSIQSLMNERPYHNEPGYEKEMEVGAADKYNDIIAYETLRVAVCETMENFSTQYPAMLTKPLKQLFRDRIPFYITRATQLSERLDGQTSQDVFTGNKVTFNFNSVIERLQKLKQTI</sequence>
<evidence type="ECO:0000259" key="15">
    <source>
        <dbReference type="PROSITE" id="PS50127"/>
    </source>
</evidence>
<dbReference type="GO" id="GO:0005634">
    <property type="term" value="C:nucleus"/>
    <property type="evidence" value="ECO:0007669"/>
    <property type="project" value="UniProtKB-SubCell"/>
</dbReference>
<dbReference type="GO" id="GO:0006915">
    <property type="term" value="P:apoptotic process"/>
    <property type="evidence" value="ECO:0007669"/>
    <property type="project" value="UniProtKB-KW"/>
</dbReference>
<evidence type="ECO:0000256" key="8">
    <source>
        <dbReference type="ARBA" id="ARBA00022786"/>
    </source>
</evidence>
<dbReference type="Pfam" id="PF00179">
    <property type="entry name" value="UQ_con"/>
    <property type="match status" value="1"/>
</dbReference>
<dbReference type="EC" id="2.3.2.23" evidence="3"/>
<evidence type="ECO:0000313" key="17">
    <source>
        <dbReference type="Proteomes" id="UP001174909"/>
    </source>
</evidence>
<keyword evidence="9" id="KW-0067">ATP-binding</keyword>
<proteinExistence type="predicted"/>
<keyword evidence="8" id="KW-0833">Ubl conjugation pathway</keyword>
<feature type="domain" description="UBC core" evidence="15">
    <location>
        <begin position="30"/>
        <end position="193"/>
    </location>
</feature>
<dbReference type="InterPro" id="IPR000608">
    <property type="entry name" value="UBC"/>
</dbReference>
<evidence type="ECO:0000256" key="1">
    <source>
        <dbReference type="ARBA" id="ARBA00004123"/>
    </source>
</evidence>
<accession>A0AA35TUI8</accession>
<protein>
    <recommendedName>
        <fullName evidence="11">Ubiquitin-conjugating enzyme E2 Z</fullName>
        <ecNumber evidence="3">2.3.2.23</ecNumber>
    </recommendedName>
    <alternativeName>
        <fullName evidence="12">E2 ubiquitin-conjugating enzyme Z</fullName>
    </alternativeName>
    <alternativeName>
        <fullName evidence="14">Ubiquitin carrier protein Z</fullName>
    </alternativeName>
    <alternativeName>
        <fullName evidence="13">Ubiquitin-protein ligase Z</fullName>
    </alternativeName>
</protein>
<keyword evidence="5" id="KW-0808">Transferase</keyword>
<dbReference type="GO" id="GO:0005737">
    <property type="term" value="C:cytoplasm"/>
    <property type="evidence" value="ECO:0007669"/>
    <property type="project" value="UniProtKB-SubCell"/>
</dbReference>
<gene>
    <name evidence="16" type="ORF">GBAR_LOCUS29839</name>
</gene>